<keyword evidence="2" id="KW-0808">Transferase</keyword>
<dbReference type="AlphaFoldDB" id="A0A238H7V5"/>
<reference evidence="2 3" key="1">
    <citation type="submission" date="2017-04" db="EMBL/GenBank/DDBJ databases">
        <authorList>
            <person name="Afonso C.L."/>
            <person name="Miller P.J."/>
            <person name="Scott M.A."/>
            <person name="Spackman E."/>
            <person name="Goraichik I."/>
            <person name="Dimitrov K.M."/>
            <person name="Suarez D.L."/>
            <person name="Swayne D.E."/>
        </authorList>
    </citation>
    <scope>NUCLEOTIDE SEQUENCE [LARGE SCALE GENOMIC DNA]</scope>
    <source>
        <strain evidence="2">LMG 28154</strain>
    </source>
</reference>
<dbReference type="InterPro" id="IPR028098">
    <property type="entry name" value="Glyco_trans_4-like_N"/>
</dbReference>
<protein>
    <submittedName>
        <fullName evidence="2">Glycosyltransferase</fullName>
    </submittedName>
</protein>
<dbReference type="EMBL" id="FXAN01000072">
    <property type="protein sequence ID" value="SMG01419.1"/>
    <property type="molecule type" value="Genomic_DNA"/>
</dbReference>
<dbReference type="GO" id="GO:0016757">
    <property type="term" value="F:glycosyltransferase activity"/>
    <property type="evidence" value="ECO:0007669"/>
    <property type="project" value="UniProtKB-ARBA"/>
</dbReference>
<gene>
    <name evidence="2" type="ORF">BSIN_0636</name>
</gene>
<sequence>MTDAMREHAARILQVTPYPTIDPRHGGQIRSAQIAAELRAAGYEVKSVAVYVADDYPQAGEDDIAFDSKSEYWHDDLPWLSDYYSGVFGARDVKASARLQAVINGYRPQAVVVEQPWLFKAVQRVAPPGTKLIYSSQNIEWRLKDKLFARTGHPQRETLIEAIREMEHAAARDAHLVVACTESDLAYYRDVSGKPAFNGVVAGNGVEPFSCTPQRVAEWLAFFSRPIPVFVSSAHLPNAQGFWDMMAPGLTFLRPDEDILVVGGVSSIIMQAPGYQRYADVNLSRLNIAGPREKTELQALVRASHVVLLPITDGEGSNLKTAEALESGCPIVATSKAFRGFEAAMSLPHVQIADNARDFRVAVRRALDRPRKTDATPLEVRSKYYWQHQLKGFVEAMRPLSEARATAAKASAAAAVR</sequence>
<evidence type="ECO:0000313" key="3">
    <source>
        <dbReference type="Proteomes" id="UP000198460"/>
    </source>
</evidence>
<name>A0A238H7V5_9BURK</name>
<accession>A0A238H7V5</accession>
<dbReference type="Proteomes" id="UP000198460">
    <property type="component" value="Unassembled WGS sequence"/>
</dbReference>
<dbReference type="Pfam" id="PF13692">
    <property type="entry name" value="Glyco_trans_1_4"/>
    <property type="match status" value="1"/>
</dbReference>
<organism evidence="2 3">
    <name type="scientific">Burkholderia singularis</name>
    <dbReference type="NCBI Taxonomy" id="1503053"/>
    <lineage>
        <taxon>Bacteria</taxon>
        <taxon>Pseudomonadati</taxon>
        <taxon>Pseudomonadota</taxon>
        <taxon>Betaproteobacteria</taxon>
        <taxon>Burkholderiales</taxon>
        <taxon>Burkholderiaceae</taxon>
        <taxon>Burkholderia</taxon>
        <taxon>pseudomallei group</taxon>
    </lineage>
</organism>
<dbReference type="SUPFAM" id="SSF53756">
    <property type="entry name" value="UDP-Glycosyltransferase/glycogen phosphorylase"/>
    <property type="match status" value="1"/>
</dbReference>
<evidence type="ECO:0000313" key="2">
    <source>
        <dbReference type="EMBL" id="SMG01419.1"/>
    </source>
</evidence>
<evidence type="ECO:0000259" key="1">
    <source>
        <dbReference type="Pfam" id="PF13579"/>
    </source>
</evidence>
<proteinExistence type="predicted"/>
<feature type="domain" description="Glycosyltransferase subfamily 4-like N-terminal" evidence="1">
    <location>
        <begin position="26"/>
        <end position="205"/>
    </location>
</feature>
<dbReference type="Pfam" id="PF13579">
    <property type="entry name" value="Glyco_trans_4_4"/>
    <property type="match status" value="1"/>
</dbReference>
<dbReference type="Gene3D" id="3.40.50.2000">
    <property type="entry name" value="Glycogen Phosphorylase B"/>
    <property type="match status" value="2"/>
</dbReference>